<comment type="caution">
    <text evidence="2">The sequence shown here is derived from an EMBL/GenBank/DDBJ whole genome shotgun (WGS) entry which is preliminary data.</text>
</comment>
<feature type="compositionally biased region" description="Basic and acidic residues" evidence="1">
    <location>
        <begin position="125"/>
        <end position="139"/>
    </location>
</feature>
<protein>
    <submittedName>
        <fullName evidence="2">Uncharacterized protein</fullName>
    </submittedName>
</protein>
<gene>
    <name evidence="2" type="ORF">NA57DRAFT_61154</name>
</gene>
<feature type="region of interest" description="Disordered" evidence="1">
    <location>
        <begin position="155"/>
        <end position="178"/>
    </location>
</feature>
<organism evidence="2 3">
    <name type="scientific">Rhizodiscina lignyota</name>
    <dbReference type="NCBI Taxonomy" id="1504668"/>
    <lineage>
        <taxon>Eukaryota</taxon>
        <taxon>Fungi</taxon>
        <taxon>Dikarya</taxon>
        <taxon>Ascomycota</taxon>
        <taxon>Pezizomycotina</taxon>
        <taxon>Dothideomycetes</taxon>
        <taxon>Pleosporomycetidae</taxon>
        <taxon>Aulographales</taxon>
        <taxon>Rhizodiscinaceae</taxon>
        <taxon>Rhizodiscina</taxon>
    </lineage>
</organism>
<dbReference type="AlphaFoldDB" id="A0A9P4M5L2"/>
<dbReference type="EMBL" id="ML978136">
    <property type="protein sequence ID" value="KAF2093939.1"/>
    <property type="molecule type" value="Genomic_DNA"/>
</dbReference>
<accession>A0A9P4M5L2</accession>
<feature type="region of interest" description="Disordered" evidence="1">
    <location>
        <begin position="125"/>
        <end position="144"/>
    </location>
</feature>
<name>A0A9P4M5L2_9PEZI</name>
<keyword evidence="3" id="KW-1185">Reference proteome</keyword>
<evidence type="ECO:0000313" key="3">
    <source>
        <dbReference type="Proteomes" id="UP000799772"/>
    </source>
</evidence>
<dbReference type="Proteomes" id="UP000799772">
    <property type="component" value="Unassembled WGS sequence"/>
</dbReference>
<evidence type="ECO:0000313" key="2">
    <source>
        <dbReference type="EMBL" id="KAF2093939.1"/>
    </source>
</evidence>
<reference evidence="2" key="1">
    <citation type="journal article" date="2020" name="Stud. Mycol.">
        <title>101 Dothideomycetes genomes: a test case for predicting lifestyles and emergence of pathogens.</title>
        <authorList>
            <person name="Haridas S."/>
            <person name="Albert R."/>
            <person name="Binder M."/>
            <person name="Bloem J."/>
            <person name="Labutti K."/>
            <person name="Salamov A."/>
            <person name="Andreopoulos B."/>
            <person name="Baker S."/>
            <person name="Barry K."/>
            <person name="Bills G."/>
            <person name="Bluhm B."/>
            <person name="Cannon C."/>
            <person name="Castanera R."/>
            <person name="Culley D."/>
            <person name="Daum C."/>
            <person name="Ezra D."/>
            <person name="Gonzalez J."/>
            <person name="Henrissat B."/>
            <person name="Kuo A."/>
            <person name="Liang C."/>
            <person name="Lipzen A."/>
            <person name="Lutzoni F."/>
            <person name="Magnuson J."/>
            <person name="Mondo S."/>
            <person name="Nolan M."/>
            <person name="Ohm R."/>
            <person name="Pangilinan J."/>
            <person name="Park H.-J."/>
            <person name="Ramirez L."/>
            <person name="Alfaro M."/>
            <person name="Sun H."/>
            <person name="Tritt A."/>
            <person name="Yoshinaga Y."/>
            <person name="Zwiers L.-H."/>
            <person name="Turgeon B."/>
            <person name="Goodwin S."/>
            <person name="Spatafora J."/>
            <person name="Crous P."/>
            <person name="Grigoriev I."/>
        </authorList>
    </citation>
    <scope>NUCLEOTIDE SEQUENCE</scope>
    <source>
        <strain evidence="2">CBS 133067</strain>
    </source>
</reference>
<proteinExistence type="predicted"/>
<evidence type="ECO:0000256" key="1">
    <source>
        <dbReference type="SAM" id="MobiDB-lite"/>
    </source>
</evidence>
<sequence length="178" mass="19998">MRPSEFFFFNSSKYRMRMSTQSTQHLLARERQKQVHLSSTVKCLPVNWLLVLATHGTALLLVAISHRSIEVANEKLDIIRSELRERNRGGRGCAKERVAAVLAKALADLDDDEIRWLTRALNASERADGQEEKPNRQDVDVADTEMVEDAKTLVEVELGEADEKSPLKLTSGGPDLKT</sequence>